<proteinExistence type="predicted"/>
<feature type="chain" id="PRO_5047437580" evidence="2">
    <location>
        <begin position="23"/>
        <end position="166"/>
    </location>
</feature>
<dbReference type="EMBL" id="BAAFST010000002">
    <property type="protein sequence ID" value="GAB1286508.1"/>
    <property type="molecule type" value="Genomic_DNA"/>
</dbReference>
<dbReference type="Proteomes" id="UP001623349">
    <property type="component" value="Unassembled WGS sequence"/>
</dbReference>
<accession>A0ABQ0EI20</accession>
<keyword evidence="4" id="KW-1185">Reference proteome</keyword>
<gene>
    <name evidence="3" type="ORF">APTSU1_000173800</name>
</gene>
<feature type="signal peptide" evidence="2">
    <location>
        <begin position="1"/>
        <end position="22"/>
    </location>
</feature>
<feature type="compositionally biased region" description="Low complexity" evidence="1">
    <location>
        <begin position="89"/>
        <end position="127"/>
    </location>
</feature>
<organism evidence="3 4">
    <name type="scientific">Apodemus speciosus</name>
    <name type="common">Large Japanese field mouse</name>
    <dbReference type="NCBI Taxonomy" id="105296"/>
    <lineage>
        <taxon>Eukaryota</taxon>
        <taxon>Metazoa</taxon>
        <taxon>Chordata</taxon>
        <taxon>Craniata</taxon>
        <taxon>Vertebrata</taxon>
        <taxon>Euteleostomi</taxon>
        <taxon>Mammalia</taxon>
        <taxon>Eutheria</taxon>
        <taxon>Euarchontoglires</taxon>
        <taxon>Glires</taxon>
        <taxon>Rodentia</taxon>
        <taxon>Myomorpha</taxon>
        <taxon>Muroidea</taxon>
        <taxon>Muridae</taxon>
        <taxon>Murinae</taxon>
        <taxon>Apodemus</taxon>
    </lineage>
</organism>
<reference evidence="3 4" key="1">
    <citation type="submission" date="2024-08" db="EMBL/GenBank/DDBJ databases">
        <title>The draft genome of Apodemus speciosus.</title>
        <authorList>
            <person name="Nabeshima K."/>
            <person name="Suzuki S."/>
            <person name="Onuma M."/>
        </authorList>
    </citation>
    <scope>NUCLEOTIDE SEQUENCE [LARGE SCALE GENOMIC DNA]</scope>
    <source>
        <strain evidence="3">IB14-021</strain>
    </source>
</reference>
<comment type="caution">
    <text evidence="3">The sequence shown here is derived from an EMBL/GenBank/DDBJ whole genome shotgun (WGS) entry which is preliminary data.</text>
</comment>
<name>A0ABQ0EI20_APOSI</name>
<evidence type="ECO:0000313" key="4">
    <source>
        <dbReference type="Proteomes" id="UP001623349"/>
    </source>
</evidence>
<evidence type="ECO:0000256" key="2">
    <source>
        <dbReference type="SAM" id="SignalP"/>
    </source>
</evidence>
<sequence length="166" mass="18131">MASRLTPLTLLLLLLLAGKIEPSQIPKLPATASRIHWWAQEESRDSFPEPTTSGATKVTNDTMDKVAEAFVQHIQPAAQLPTDPPSQPPVNSSSQPPVHSSSQLPVNSSSQLPVNSSSQRPVNSSSQPLQPQILPSRFLLNPSAQSHLLSALIQTETPQRLRWQRL</sequence>
<feature type="compositionally biased region" description="Polar residues" evidence="1">
    <location>
        <begin position="49"/>
        <end position="61"/>
    </location>
</feature>
<keyword evidence="2" id="KW-0732">Signal</keyword>
<evidence type="ECO:0000313" key="3">
    <source>
        <dbReference type="EMBL" id="GAB1286508.1"/>
    </source>
</evidence>
<evidence type="ECO:0000256" key="1">
    <source>
        <dbReference type="SAM" id="MobiDB-lite"/>
    </source>
</evidence>
<feature type="region of interest" description="Disordered" evidence="1">
    <location>
        <begin position="41"/>
        <end position="130"/>
    </location>
</feature>
<protein>
    <submittedName>
        <fullName evidence="3">Plasma protease C1 inhibitor</fullName>
    </submittedName>
</protein>